<dbReference type="SUPFAM" id="SSF54211">
    <property type="entry name" value="Ribosomal protein S5 domain 2-like"/>
    <property type="match status" value="1"/>
</dbReference>
<dbReference type="PANTHER" id="PTHR32039:SF7">
    <property type="entry name" value="COMPETENCE PROTEIN COMM"/>
    <property type="match status" value="1"/>
</dbReference>
<accession>A0A0G3GYK0</accession>
<evidence type="ECO:0000313" key="4">
    <source>
        <dbReference type="Proteomes" id="UP000035199"/>
    </source>
</evidence>
<proteinExistence type="inferred from homology"/>
<sequence length="510" mass="53976">MLAKTLSMTLTGVTAEIVEVEANVGAGLPGTHIVGKAATGVIEARDRIKTAAINSGLPWPKTKVIVSLLPGNLAKTGSHFDAAIAVAILSTTRSCSWNFHMLANTMILGEVALDGTLRAVPGVLPALLAAERSQIETVIVPAVNSPEAVIATGVKVLVAQSLTEIMEWLSNDSALATPQQWCAQHQQQSVSHVVSSMKDMNQIAGQPEAKFAAEVAAAGGHNVFFIGPGGSGKSMIAERIPTLLPQLTTRETIESTVVHSIAGRIDNSVVTTAPFIAPHHSVTTAGLLGGGAGNPLPGAVSLAHNGVLFLDEVSEIPARVLDQLRMPMEDGVVRLQRSHQTFVFPARFQLVLAANPCRCGAETPTECTCSGAVRARYLDNLSGPLRDRIDIFVRTYSKGPLQGDADTDSSAVIAMRVAEARNRARHRWDSAGLGAITNAAVESAMLRRHFPADDAGMAIMESYLAHGDITQRGVDRALKLAWTLADLDRVVSPTLDHVARALELREDVAL</sequence>
<dbReference type="InterPro" id="IPR000523">
    <property type="entry name" value="Mg_chelatse_chII-like_cat_dom"/>
</dbReference>
<dbReference type="GO" id="GO:0005524">
    <property type="term" value="F:ATP binding"/>
    <property type="evidence" value="ECO:0007669"/>
    <property type="project" value="InterPro"/>
</dbReference>
<dbReference type="Gene3D" id="3.30.230.10">
    <property type="match status" value="1"/>
</dbReference>
<evidence type="ECO:0000259" key="2">
    <source>
        <dbReference type="SMART" id="SM00382"/>
    </source>
</evidence>
<dbReference type="InterPro" id="IPR003593">
    <property type="entry name" value="AAA+_ATPase"/>
</dbReference>
<dbReference type="InterPro" id="IPR025158">
    <property type="entry name" value="Mg_chelat-rel_C"/>
</dbReference>
<dbReference type="InterPro" id="IPR045006">
    <property type="entry name" value="CHLI-like"/>
</dbReference>
<gene>
    <name evidence="3" type="ORF">CMUST_09565</name>
</gene>
<dbReference type="Proteomes" id="UP000035199">
    <property type="component" value="Chromosome"/>
</dbReference>
<name>A0A0G3GYK0_9CORY</name>
<dbReference type="PANTHER" id="PTHR32039">
    <property type="entry name" value="MAGNESIUM-CHELATASE SUBUNIT CHLI"/>
    <property type="match status" value="1"/>
</dbReference>
<comment type="similarity">
    <text evidence="1">Belongs to the Mg-chelatase subunits D/I family. ComM subfamily.</text>
</comment>
<dbReference type="SMART" id="SM00382">
    <property type="entry name" value="AAA"/>
    <property type="match status" value="1"/>
</dbReference>
<dbReference type="KEGG" id="cmv:CMUST_09565"/>
<reference evidence="3 4" key="1">
    <citation type="journal article" date="2015" name="Genome Announc.">
        <title>Complete Genome Sequence of the Type Strain Corynebacterium mustelae DSM 45274, Isolated from Various Tissues of a Male Ferret with Lethal Sepsis.</title>
        <authorList>
            <person name="Ruckert C."/>
            <person name="Eimer J."/>
            <person name="Winkler A."/>
            <person name="Tauch A."/>
        </authorList>
    </citation>
    <scope>NUCLEOTIDE SEQUENCE [LARGE SCALE GENOMIC DNA]</scope>
    <source>
        <strain evidence="3 4">DSM 45274</strain>
    </source>
</reference>
<dbReference type="Pfam" id="PF13335">
    <property type="entry name" value="Mg_chelatase_C"/>
    <property type="match status" value="1"/>
</dbReference>
<protein>
    <submittedName>
        <fullName evidence="3">Mg chelatase-related protein</fullName>
    </submittedName>
</protein>
<dbReference type="InterPro" id="IPR004482">
    <property type="entry name" value="Mg_chelat-rel"/>
</dbReference>
<dbReference type="Pfam" id="PF01078">
    <property type="entry name" value="Mg_chelatase"/>
    <property type="match status" value="1"/>
</dbReference>
<dbReference type="InterPro" id="IPR027417">
    <property type="entry name" value="P-loop_NTPase"/>
</dbReference>
<dbReference type="PATRIC" id="fig|571915.4.peg.2026"/>
<dbReference type="Pfam" id="PF13541">
    <property type="entry name" value="ChlI"/>
    <property type="match status" value="1"/>
</dbReference>
<dbReference type="AlphaFoldDB" id="A0A0G3GYK0"/>
<keyword evidence="4" id="KW-1185">Reference proteome</keyword>
<reference evidence="4" key="2">
    <citation type="submission" date="2015-05" db="EMBL/GenBank/DDBJ databases">
        <title>Complete genome sequence of Corynebacterium mustelae DSM 45274, isolated from various tissues of a male ferret with lethal sepsis.</title>
        <authorList>
            <person name="Ruckert C."/>
            <person name="Albersmeier A."/>
            <person name="Winkler A."/>
            <person name="Tauch A."/>
        </authorList>
    </citation>
    <scope>NUCLEOTIDE SEQUENCE [LARGE SCALE GENOMIC DNA]</scope>
    <source>
        <strain evidence="4">DSM 45274</strain>
    </source>
</reference>
<dbReference type="SUPFAM" id="SSF52540">
    <property type="entry name" value="P-loop containing nucleoside triphosphate hydrolases"/>
    <property type="match status" value="1"/>
</dbReference>
<feature type="domain" description="AAA+ ATPase" evidence="2">
    <location>
        <begin position="219"/>
        <end position="397"/>
    </location>
</feature>
<dbReference type="STRING" id="571915.CMUST_09565"/>
<dbReference type="InterPro" id="IPR020568">
    <property type="entry name" value="Ribosomal_Su5_D2-typ_SF"/>
</dbReference>
<dbReference type="NCBIfam" id="TIGR00368">
    <property type="entry name" value="YifB family Mg chelatase-like AAA ATPase"/>
    <property type="match status" value="1"/>
</dbReference>
<dbReference type="InterPro" id="IPR014721">
    <property type="entry name" value="Ribsml_uS5_D2-typ_fold_subgr"/>
</dbReference>
<evidence type="ECO:0000256" key="1">
    <source>
        <dbReference type="ARBA" id="ARBA00006354"/>
    </source>
</evidence>
<evidence type="ECO:0000313" key="3">
    <source>
        <dbReference type="EMBL" id="AKK06229.1"/>
    </source>
</evidence>
<dbReference type="Gene3D" id="3.40.50.300">
    <property type="entry name" value="P-loop containing nucleotide triphosphate hydrolases"/>
    <property type="match status" value="1"/>
</dbReference>
<organism evidence="3 4">
    <name type="scientific">Corynebacterium mustelae</name>
    <dbReference type="NCBI Taxonomy" id="571915"/>
    <lineage>
        <taxon>Bacteria</taxon>
        <taxon>Bacillati</taxon>
        <taxon>Actinomycetota</taxon>
        <taxon>Actinomycetes</taxon>
        <taxon>Mycobacteriales</taxon>
        <taxon>Corynebacteriaceae</taxon>
        <taxon>Corynebacterium</taxon>
    </lineage>
</organism>
<dbReference type="EMBL" id="CP011542">
    <property type="protein sequence ID" value="AKK06229.1"/>
    <property type="molecule type" value="Genomic_DNA"/>
</dbReference>